<dbReference type="InterPro" id="IPR035892">
    <property type="entry name" value="C2_domain_sf"/>
</dbReference>
<name>A0A6J3DLC3_AYTFU</name>
<dbReference type="SUPFAM" id="SSF49562">
    <property type="entry name" value="C2 domain (Calcium/lipid-binding domain, CaLB)"/>
    <property type="match status" value="1"/>
</dbReference>
<dbReference type="GO" id="GO:0019992">
    <property type="term" value="F:diacylglycerol binding"/>
    <property type="evidence" value="ECO:0007669"/>
    <property type="project" value="InterPro"/>
</dbReference>
<evidence type="ECO:0000313" key="4">
    <source>
        <dbReference type="RefSeq" id="XP_032050835.1"/>
    </source>
</evidence>
<dbReference type="GO" id="GO:0016082">
    <property type="term" value="P:synaptic vesicle priming"/>
    <property type="evidence" value="ECO:0007669"/>
    <property type="project" value="TreeGrafter"/>
</dbReference>
<dbReference type="PANTHER" id="PTHR10480">
    <property type="entry name" value="PROTEIN UNC-13 HOMOLOG"/>
    <property type="match status" value="1"/>
</dbReference>
<evidence type="ECO:0000313" key="3">
    <source>
        <dbReference type="Proteomes" id="UP000504639"/>
    </source>
</evidence>
<dbReference type="GO" id="GO:0035249">
    <property type="term" value="P:synaptic transmission, glutamatergic"/>
    <property type="evidence" value="ECO:0007669"/>
    <property type="project" value="TreeGrafter"/>
</dbReference>
<dbReference type="KEGG" id="aful:116493487"/>
<dbReference type="GO" id="GO:0005516">
    <property type="term" value="F:calmodulin binding"/>
    <property type="evidence" value="ECO:0007669"/>
    <property type="project" value="TreeGrafter"/>
</dbReference>
<dbReference type="InterPro" id="IPR027080">
    <property type="entry name" value="Unc-13"/>
</dbReference>
<gene>
    <name evidence="4" type="primary">LOC116493487</name>
</gene>
<dbReference type="InParanoid" id="A0A6J3DLC3"/>
<dbReference type="GO" id="GO:0098831">
    <property type="term" value="C:presynaptic active zone cytoplasmic component"/>
    <property type="evidence" value="ECO:0007669"/>
    <property type="project" value="TreeGrafter"/>
</dbReference>
<dbReference type="GeneID" id="116493487"/>
<dbReference type="GO" id="GO:0099525">
    <property type="term" value="P:presynaptic dense core vesicle exocytosis"/>
    <property type="evidence" value="ECO:0007669"/>
    <property type="project" value="TreeGrafter"/>
</dbReference>
<feature type="domain" description="C2" evidence="2">
    <location>
        <begin position="1"/>
        <end position="98"/>
    </location>
</feature>
<dbReference type="PROSITE" id="PS50004">
    <property type="entry name" value="C2"/>
    <property type="match status" value="1"/>
</dbReference>
<dbReference type="Proteomes" id="UP000504639">
    <property type="component" value="Chromosome 11"/>
</dbReference>
<dbReference type="AlphaFoldDB" id="A0A6J3DLC3"/>
<dbReference type="GO" id="GO:0017075">
    <property type="term" value="F:syntaxin-1 binding"/>
    <property type="evidence" value="ECO:0007669"/>
    <property type="project" value="TreeGrafter"/>
</dbReference>
<feature type="region of interest" description="Disordered" evidence="1">
    <location>
        <begin position="154"/>
        <end position="178"/>
    </location>
</feature>
<feature type="compositionally biased region" description="Basic and acidic residues" evidence="1">
    <location>
        <begin position="154"/>
        <end position="163"/>
    </location>
</feature>
<protein>
    <submittedName>
        <fullName evidence="4">Protein unc-13 homolog A-like</fullName>
    </submittedName>
</protein>
<dbReference type="RefSeq" id="XP_032050835.1">
    <property type="nucleotide sequence ID" value="XM_032194944.1"/>
</dbReference>
<keyword evidence="3" id="KW-1185">Reference proteome</keyword>
<evidence type="ECO:0000256" key="1">
    <source>
        <dbReference type="SAM" id="MobiDB-lite"/>
    </source>
</evidence>
<evidence type="ECO:0000259" key="2">
    <source>
        <dbReference type="PROSITE" id="PS50004"/>
    </source>
</evidence>
<reference evidence="4" key="1">
    <citation type="submission" date="2025-08" db="UniProtKB">
        <authorList>
            <consortium name="RefSeq"/>
        </authorList>
    </citation>
    <scope>IDENTIFICATION</scope>
    <source>
        <tissue evidence="4">Lung</tissue>
    </source>
</reference>
<organism evidence="3 4">
    <name type="scientific">Aythya fuligula</name>
    <name type="common">Tufted duck</name>
    <name type="synonym">Anas fuligula</name>
    <dbReference type="NCBI Taxonomy" id="219594"/>
    <lineage>
        <taxon>Eukaryota</taxon>
        <taxon>Metazoa</taxon>
        <taxon>Chordata</taxon>
        <taxon>Craniata</taxon>
        <taxon>Vertebrata</taxon>
        <taxon>Euteleostomi</taxon>
        <taxon>Archelosauria</taxon>
        <taxon>Archosauria</taxon>
        <taxon>Dinosauria</taxon>
        <taxon>Saurischia</taxon>
        <taxon>Theropoda</taxon>
        <taxon>Coelurosauria</taxon>
        <taxon>Aves</taxon>
        <taxon>Neognathae</taxon>
        <taxon>Galloanserae</taxon>
        <taxon>Anseriformes</taxon>
        <taxon>Anatidae</taxon>
        <taxon>Aythyinae</taxon>
        <taxon>Aythya</taxon>
    </lineage>
</organism>
<dbReference type="GO" id="GO:0061789">
    <property type="term" value="P:dense core granule priming"/>
    <property type="evidence" value="ECO:0007669"/>
    <property type="project" value="TreeGrafter"/>
</dbReference>
<dbReference type="GO" id="GO:0016081">
    <property type="term" value="P:synaptic vesicle docking"/>
    <property type="evidence" value="ECO:0007669"/>
    <property type="project" value="TreeGrafter"/>
</dbReference>
<dbReference type="InterPro" id="IPR000008">
    <property type="entry name" value="C2_dom"/>
</dbReference>
<dbReference type="SMART" id="SM00239">
    <property type="entry name" value="C2"/>
    <property type="match status" value="1"/>
</dbReference>
<dbReference type="GO" id="GO:0031594">
    <property type="term" value="C:neuromuscular junction"/>
    <property type="evidence" value="ECO:0007669"/>
    <property type="project" value="TreeGrafter"/>
</dbReference>
<accession>A0A6J3DLC3</accession>
<dbReference type="Gene3D" id="2.60.40.150">
    <property type="entry name" value="C2 domain"/>
    <property type="match status" value="1"/>
</dbReference>
<sequence>MELLSIKVKKGRLDKAADAFNTYVVLKVHNLKSTTIDRRGSEPSWEQDFMFEISADEKGFTIELWKKGLLWDSILGILWIPLAAVEHATDEGPGAWWTLHSEIIKNGGEIQGTRTPTSHEILLDVYFALPFDVHEDLDYRRYYRGMLLQGKTHSQKDTHDRLSPMESGLSMQENRLRRNKNQTGRNFAKARWARAIQKNYVWYRKDGEVVAPY</sequence>
<dbReference type="GO" id="GO:0043195">
    <property type="term" value="C:terminal bouton"/>
    <property type="evidence" value="ECO:0007669"/>
    <property type="project" value="TreeGrafter"/>
</dbReference>
<proteinExistence type="predicted"/>
<dbReference type="PANTHER" id="PTHR10480:SF12">
    <property type="entry name" value="UNC-13, ISOFORM E"/>
    <property type="match status" value="1"/>
</dbReference>
<dbReference type="GO" id="GO:0042734">
    <property type="term" value="C:presynaptic membrane"/>
    <property type="evidence" value="ECO:0007669"/>
    <property type="project" value="TreeGrafter"/>
</dbReference>
<dbReference type="GO" id="GO:0030672">
    <property type="term" value="C:synaptic vesicle membrane"/>
    <property type="evidence" value="ECO:0007669"/>
    <property type="project" value="TreeGrafter"/>
</dbReference>
<dbReference type="Pfam" id="PF00168">
    <property type="entry name" value="C2"/>
    <property type="match status" value="1"/>
</dbReference>